<dbReference type="EMBL" id="CATNWA010014161">
    <property type="protein sequence ID" value="CAI9568318.1"/>
    <property type="molecule type" value="Genomic_DNA"/>
</dbReference>
<dbReference type="Pfam" id="PF16179">
    <property type="entry name" value="RHD_dimer"/>
    <property type="match status" value="1"/>
</dbReference>
<dbReference type="PRINTS" id="PR01415">
    <property type="entry name" value="ANKYRIN"/>
</dbReference>
<dbReference type="SMART" id="SM00248">
    <property type="entry name" value="ANK"/>
    <property type="match status" value="6"/>
</dbReference>
<dbReference type="InterPro" id="IPR002909">
    <property type="entry name" value="IPT_dom"/>
</dbReference>
<name>A0ABN9D7M7_9NEOB</name>
<dbReference type="InterPro" id="IPR030492">
    <property type="entry name" value="RHD_CS"/>
</dbReference>
<dbReference type="PRINTS" id="PR00057">
    <property type="entry name" value="NFKBTNSCPFCT"/>
</dbReference>
<dbReference type="SUPFAM" id="SSF48403">
    <property type="entry name" value="Ankyrin repeat"/>
    <property type="match status" value="1"/>
</dbReference>
<dbReference type="PROSITE" id="PS50297">
    <property type="entry name" value="ANK_REP_REGION"/>
    <property type="match status" value="6"/>
</dbReference>
<dbReference type="PROSITE" id="PS50254">
    <property type="entry name" value="REL_2"/>
    <property type="match status" value="1"/>
</dbReference>
<feature type="repeat" description="ANK" evidence="1">
    <location>
        <begin position="609"/>
        <end position="641"/>
    </location>
</feature>
<dbReference type="Gene3D" id="2.60.40.10">
    <property type="entry name" value="Immunoglobulins"/>
    <property type="match status" value="1"/>
</dbReference>
<dbReference type="InterPro" id="IPR000451">
    <property type="entry name" value="NFkB/Dor"/>
</dbReference>
<dbReference type="InterPro" id="IPR011539">
    <property type="entry name" value="RHD_DNA_bind_dom"/>
</dbReference>
<feature type="repeat" description="ANK" evidence="1">
    <location>
        <begin position="677"/>
        <end position="709"/>
    </location>
</feature>
<dbReference type="PANTHER" id="PTHR24169:SF21">
    <property type="entry name" value="NUCLEAR FACTOR NF-KAPPA-B P100 SUBUNIT"/>
    <property type="match status" value="1"/>
</dbReference>
<comment type="caution">
    <text evidence="4">The sequence shown here is derived from an EMBL/GenBank/DDBJ whole genome shotgun (WGS) entry which is preliminary data.</text>
</comment>
<organism evidence="4 5">
    <name type="scientific">Staurois parvus</name>
    <dbReference type="NCBI Taxonomy" id="386267"/>
    <lineage>
        <taxon>Eukaryota</taxon>
        <taxon>Metazoa</taxon>
        <taxon>Chordata</taxon>
        <taxon>Craniata</taxon>
        <taxon>Vertebrata</taxon>
        <taxon>Euteleostomi</taxon>
        <taxon>Amphibia</taxon>
        <taxon>Batrachia</taxon>
        <taxon>Anura</taxon>
        <taxon>Neobatrachia</taxon>
        <taxon>Ranoidea</taxon>
        <taxon>Ranidae</taxon>
        <taxon>Staurois</taxon>
    </lineage>
</organism>
<dbReference type="Proteomes" id="UP001162483">
    <property type="component" value="Unassembled WGS sequence"/>
</dbReference>
<evidence type="ECO:0000313" key="5">
    <source>
        <dbReference type="Proteomes" id="UP001162483"/>
    </source>
</evidence>
<dbReference type="Pfam" id="PF00554">
    <property type="entry name" value="RHD_DNA_bind"/>
    <property type="match status" value="1"/>
</dbReference>
<dbReference type="Pfam" id="PF12796">
    <property type="entry name" value="Ank_2"/>
    <property type="match status" value="2"/>
</dbReference>
<dbReference type="Pfam" id="PF00023">
    <property type="entry name" value="Ank"/>
    <property type="match status" value="1"/>
</dbReference>
<feature type="compositionally biased region" description="Polar residues" evidence="2">
    <location>
        <begin position="434"/>
        <end position="445"/>
    </location>
</feature>
<evidence type="ECO:0000259" key="3">
    <source>
        <dbReference type="PROSITE" id="PS50254"/>
    </source>
</evidence>
<feature type="repeat" description="ANK" evidence="1">
    <location>
        <begin position="643"/>
        <end position="676"/>
    </location>
</feature>
<feature type="region of interest" description="Disordered" evidence="2">
    <location>
        <begin position="418"/>
        <end position="446"/>
    </location>
</feature>
<dbReference type="Gene3D" id="2.60.40.340">
    <property type="entry name" value="Rel homology domain (RHD), DNA-binding domain"/>
    <property type="match status" value="1"/>
</dbReference>
<dbReference type="Gene3D" id="1.25.40.20">
    <property type="entry name" value="Ankyrin repeat-containing domain"/>
    <property type="match status" value="1"/>
</dbReference>
<dbReference type="InterPro" id="IPR008967">
    <property type="entry name" value="p53-like_TF_DNA-bd_sf"/>
</dbReference>
<dbReference type="InterPro" id="IPR002110">
    <property type="entry name" value="Ankyrin_rpt"/>
</dbReference>
<feature type="compositionally biased region" description="Acidic residues" evidence="2">
    <location>
        <begin position="734"/>
        <end position="745"/>
    </location>
</feature>
<protein>
    <recommendedName>
        <fullName evidence="3">RHD domain-containing protein</fullName>
    </recommendedName>
</protein>
<dbReference type="SUPFAM" id="SSF49417">
    <property type="entry name" value="p53-like transcription factors"/>
    <property type="match status" value="1"/>
</dbReference>
<feature type="region of interest" description="Disordered" evidence="2">
    <location>
        <begin position="715"/>
        <end position="773"/>
    </location>
</feature>
<keyword evidence="1" id="KW-0040">ANK repeat</keyword>
<sequence>MWVKFNWCLSFLNQYFCNGDPGDGFDYSPYIESQDPEPEIPNGPHLAIIEQPKQRGFRFRYVCEGPSHGGLPGASSEKGKKTYPTVKIFNYVGMAKIEVDLVAHTDPPRVHAHSLVGKHANETGSCVVTVGPKDMTAQFNNLGIVHVTKKSQIEILKEKIRQQILRTRWTYPFTEQDEKDIDTDVKDLKKVTDLSIVRLRFTAYLPDSTGAYTLRLKPVISDPIHDSKSPGASNLRISRMDKTAGSVKGGDEVYLLCDKVQKDDIEVRFYEDDENGWEALGSFAPTDVHKQYAIVFRTPPYHKQKIDRPVTVFLQLKRKRGGDVSDSKQFTYYPLDQDKEEVERKRRKDIPSLNHSFGGGAPMGGAGGGGGGSGGFGHAGEFTREQYELLLWKHSIHGSFFTHTGSVYQGAYMKAESSEASHQPVNIKKETDKTPGSPTPENVPSFQRDCQETIPHICSMRMLSLAQRTSKSLMDYAVSADPRMLLAVQRPLTATRDENGDTPLHLAIIHGQTAVIQQLVDVIRGVPDQKILNICNNLHQTPLHLAVITKQCQTVALLIRAGADPTILDRFGNTMLHLAVQAGDDKMLQVLLEHQFSGYKNLLNVPDYHGLYPVHWAVKVENGKCLERLVKSGADVNAAERKSGRSPLHIAVEINNLNMAVTLTKKLGADVNAQTFGGNTPLHLAACMGSPVLTKMLVNAGANVLIENDEPVHSTLWTDSDETDSDSDVHMDTDSDQQGDSDSEDNGSLNTNQRNERIHYGAKRRYPGHTPQDLTKSQKVRLQLFLIKYSQIYIFINFCLESSLKEIIQSTWIKCFNNFVSMYSL</sequence>
<dbReference type="InterPro" id="IPR032397">
    <property type="entry name" value="RHD_dimer"/>
</dbReference>
<proteinExistence type="predicted"/>
<dbReference type="SMART" id="SM00429">
    <property type="entry name" value="IPT"/>
    <property type="match status" value="1"/>
</dbReference>
<keyword evidence="5" id="KW-1185">Reference proteome</keyword>
<evidence type="ECO:0000313" key="4">
    <source>
        <dbReference type="EMBL" id="CAI9568318.1"/>
    </source>
</evidence>
<dbReference type="PANTHER" id="PTHR24169">
    <property type="entry name" value="NUCLEAR FACTOR NF-KAPPA-B PROTEIN"/>
    <property type="match status" value="1"/>
</dbReference>
<dbReference type="InterPro" id="IPR036770">
    <property type="entry name" value="Ankyrin_rpt-contain_sf"/>
</dbReference>
<gene>
    <name evidence="4" type="ORF">SPARVUS_LOCUS6683642</name>
</gene>
<dbReference type="InterPro" id="IPR013783">
    <property type="entry name" value="Ig-like_fold"/>
</dbReference>
<dbReference type="SUPFAM" id="SSF81296">
    <property type="entry name" value="E set domains"/>
    <property type="match status" value="1"/>
</dbReference>
<feature type="compositionally biased region" description="Gly residues" evidence="2">
    <location>
        <begin position="357"/>
        <end position="377"/>
    </location>
</feature>
<feature type="region of interest" description="Disordered" evidence="2">
    <location>
        <begin position="336"/>
        <end position="377"/>
    </location>
</feature>
<feature type="domain" description="RHD" evidence="3">
    <location>
        <begin position="41"/>
        <end position="231"/>
    </location>
</feature>
<dbReference type="PROSITE" id="PS01204">
    <property type="entry name" value="REL_1"/>
    <property type="match status" value="1"/>
</dbReference>
<accession>A0ABN9D7M7</accession>
<dbReference type="InterPro" id="IPR037059">
    <property type="entry name" value="RHD_DNA_bind_dom_sf"/>
</dbReference>
<feature type="repeat" description="ANK" evidence="1">
    <location>
        <begin position="499"/>
        <end position="521"/>
    </location>
</feature>
<evidence type="ECO:0000256" key="1">
    <source>
        <dbReference type="PROSITE-ProRule" id="PRU00023"/>
    </source>
</evidence>
<dbReference type="PROSITE" id="PS50088">
    <property type="entry name" value="ANK_REPEAT"/>
    <property type="match status" value="6"/>
</dbReference>
<reference evidence="4" key="1">
    <citation type="submission" date="2023-05" db="EMBL/GenBank/DDBJ databases">
        <authorList>
            <person name="Stuckert A."/>
        </authorList>
    </citation>
    <scope>NUCLEOTIDE SEQUENCE</scope>
</reference>
<dbReference type="InterPro" id="IPR033926">
    <property type="entry name" value="IPT_NFkappaB"/>
</dbReference>
<feature type="repeat" description="ANK" evidence="1">
    <location>
        <begin position="571"/>
        <end position="594"/>
    </location>
</feature>
<feature type="repeat" description="ANK" evidence="1">
    <location>
        <begin position="538"/>
        <end position="570"/>
    </location>
</feature>
<evidence type="ECO:0000256" key="2">
    <source>
        <dbReference type="SAM" id="MobiDB-lite"/>
    </source>
</evidence>
<dbReference type="InterPro" id="IPR014756">
    <property type="entry name" value="Ig_E-set"/>
</dbReference>
<dbReference type="CDD" id="cd01177">
    <property type="entry name" value="IPT_NFkappaB"/>
    <property type="match status" value="1"/>
</dbReference>